<accession>A0ABD1IUY9</accession>
<dbReference type="InterPro" id="IPR012337">
    <property type="entry name" value="RNaseH-like_sf"/>
</dbReference>
<protein>
    <recommendedName>
        <fullName evidence="1">Integrase catalytic domain-containing protein</fullName>
    </recommendedName>
</protein>
<dbReference type="FunFam" id="3.30.420.10:FF:000032">
    <property type="entry name" value="Retrovirus-related Pol polyprotein from transposon 297-like Protein"/>
    <property type="match status" value="1"/>
</dbReference>
<comment type="caution">
    <text evidence="2">The sequence shown here is derived from an EMBL/GenBank/DDBJ whole genome shotgun (WGS) entry which is preliminary data.</text>
</comment>
<gene>
    <name evidence="2" type="ORF">ACEWY4_026470</name>
</gene>
<dbReference type="Proteomes" id="UP001591681">
    <property type="component" value="Unassembled WGS sequence"/>
</dbReference>
<dbReference type="Pfam" id="PF00665">
    <property type="entry name" value="rve"/>
    <property type="match status" value="1"/>
</dbReference>
<dbReference type="InterPro" id="IPR001584">
    <property type="entry name" value="Integrase_cat-core"/>
</dbReference>
<organism evidence="2 3">
    <name type="scientific">Coilia grayii</name>
    <name type="common">Gray's grenadier anchovy</name>
    <dbReference type="NCBI Taxonomy" id="363190"/>
    <lineage>
        <taxon>Eukaryota</taxon>
        <taxon>Metazoa</taxon>
        <taxon>Chordata</taxon>
        <taxon>Craniata</taxon>
        <taxon>Vertebrata</taxon>
        <taxon>Euteleostomi</taxon>
        <taxon>Actinopterygii</taxon>
        <taxon>Neopterygii</taxon>
        <taxon>Teleostei</taxon>
        <taxon>Clupei</taxon>
        <taxon>Clupeiformes</taxon>
        <taxon>Clupeoidei</taxon>
        <taxon>Engraulidae</taxon>
        <taxon>Coilinae</taxon>
        <taxon>Coilia</taxon>
    </lineage>
</organism>
<dbReference type="PANTHER" id="PTHR37984">
    <property type="entry name" value="PROTEIN CBG26694"/>
    <property type="match status" value="1"/>
</dbReference>
<dbReference type="PANTHER" id="PTHR37984:SF15">
    <property type="entry name" value="INTEGRASE CATALYTIC DOMAIN-CONTAINING PROTEIN"/>
    <property type="match status" value="1"/>
</dbReference>
<sequence length="226" mass="25207">MMGKPNQNIKPAPLSPIKVTANPFDHLLIDCVGPLRRSSSGSEYLLTVMCQTTRYPAASPLRSIRAKSIVKALSQFISVFGIPKVIQSDQGFNFSSRIFAEVLRLLRVKHNLSSAYHPQSQGALERFHQSLKSLLRACCMELARDWEDGLPWLLLAVREVTQESTGFSPNALVFSPNALVFGHSVHGPLAVLQSQWVESDPPTNLIDYMYGFKRRLSEAWRVARAG</sequence>
<evidence type="ECO:0000313" key="3">
    <source>
        <dbReference type="Proteomes" id="UP001591681"/>
    </source>
</evidence>
<dbReference type="SUPFAM" id="SSF53098">
    <property type="entry name" value="Ribonuclease H-like"/>
    <property type="match status" value="1"/>
</dbReference>
<reference evidence="2 3" key="1">
    <citation type="submission" date="2024-09" db="EMBL/GenBank/DDBJ databases">
        <title>A chromosome-level genome assembly of Gray's grenadier anchovy, Coilia grayii.</title>
        <authorList>
            <person name="Fu Z."/>
        </authorList>
    </citation>
    <scope>NUCLEOTIDE SEQUENCE [LARGE SCALE GENOMIC DNA]</scope>
    <source>
        <strain evidence="2">G4</strain>
        <tissue evidence="2">Muscle</tissue>
    </source>
</reference>
<dbReference type="Gene3D" id="3.30.420.10">
    <property type="entry name" value="Ribonuclease H-like superfamily/Ribonuclease H"/>
    <property type="match status" value="1"/>
</dbReference>
<dbReference type="EMBL" id="JBHFQA010000023">
    <property type="protein sequence ID" value="KAL2078785.1"/>
    <property type="molecule type" value="Genomic_DNA"/>
</dbReference>
<dbReference type="AlphaFoldDB" id="A0ABD1IUY9"/>
<dbReference type="InterPro" id="IPR050951">
    <property type="entry name" value="Retrovirus_Pol_polyprotein"/>
</dbReference>
<dbReference type="InterPro" id="IPR036397">
    <property type="entry name" value="RNaseH_sf"/>
</dbReference>
<proteinExistence type="predicted"/>
<evidence type="ECO:0000259" key="1">
    <source>
        <dbReference type="PROSITE" id="PS50994"/>
    </source>
</evidence>
<keyword evidence="3" id="KW-1185">Reference proteome</keyword>
<dbReference type="PROSITE" id="PS50994">
    <property type="entry name" value="INTEGRASE"/>
    <property type="match status" value="1"/>
</dbReference>
<name>A0ABD1IUY9_9TELE</name>
<feature type="domain" description="Integrase catalytic" evidence="1">
    <location>
        <begin position="19"/>
        <end position="177"/>
    </location>
</feature>
<evidence type="ECO:0000313" key="2">
    <source>
        <dbReference type="EMBL" id="KAL2078785.1"/>
    </source>
</evidence>